<evidence type="ECO:0000256" key="1">
    <source>
        <dbReference type="SAM" id="Coils"/>
    </source>
</evidence>
<keyword evidence="3" id="KW-0472">Membrane</keyword>
<name>A0A0A2XKI1_9PAST</name>
<sequence length="509" mass="56491">MKKQHNETDIQTSAEINEGASLTTDENSSKDPDKREQVDSQAVEAEKTAEKIVVTDEKKASANKKEDKLDKRVEVDTTVEEDKTSVNSTSTQAEKAMKTTENKQKSSGGKGLALLALLVALGVGAGGYYLGQQQLSNLQQQVSALESSQQVAIKAASSNSVDMTEVNSLKEALTKTEQELNATKLTLDVLQQNKGITEQQIIALQTQLNKTMAERSQTQPNEWLMSEADFLLSNAQRKLIIDNDLGTAISLLKEADLVLNDVTDPRAITVRTAIAQDLKRLANVNDVDQNAIMQKLSQLANSIDDLELLDLSASNSDSENSDEPSNSISDWKSNIEKSANSFLNHFIRIQPRDPVEKALLAPNQDIYLRENIRLRLQIAILAVPRQQNELYKSSLEAVTSWVRSYFNVDSALTQKFLQQLDELSEQSIYVDAPNTFESLTILDEILHKQSHQIEKVDLKANSQILEENKEEEKVTTEVGSESVVDDKVPEAQQPVSENPNTEQIPEKTE</sequence>
<keyword evidence="3" id="KW-1133">Transmembrane helix</keyword>
<feature type="transmembrane region" description="Helical" evidence="3">
    <location>
        <begin position="112"/>
        <end position="131"/>
    </location>
</feature>
<keyword evidence="1" id="KW-0175">Coiled coil</keyword>
<feature type="compositionally biased region" description="Basic and acidic residues" evidence="2">
    <location>
        <begin position="95"/>
        <end position="104"/>
    </location>
</feature>
<feature type="compositionally biased region" description="Polar residues" evidence="2">
    <location>
        <begin position="9"/>
        <end position="26"/>
    </location>
</feature>
<dbReference type="PANTHER" id="PTHR38043">
    <property type="entry name" value="PROTEIN HEMX"/>
    <property type="match status" value="1"/>
</dbReference>
<keyword evidence="3" id="KW-0812">Transmembrane</keyword>
<organism evidence="4 5">
    <name type="scientific">Gallibacterium genomosp. 2</name>
    <dbReference type="NCBI Taxonomy" id="155517"/>
    <lineage>
        <taxon>Bacteria</taxon>
        <taxon>Pseudomonadati</taxon>
        <taxon>Pseudomonadota</taxon>
        <taxon>Gammaproteobacteria</taxon>
        <taxon>Pasteurellales</taxon>
        <taxon>Pasteurellaceae</taxon>
        <taxon>Gallibacterium</taxon>
    </lineage>
</organism>
<feature type="compositionally biased region" description="Polar residues" evidence="2">
    <location>
        <begin position="493"/>
        <end position="503"/>
    </location>
</feature>
<evidence type="ECO:0000313" key="5">
    <source>
        <dbReference type="Proteomes" id="UP000030418"/>
    </source>
</evidence>
<keyword evidence="5" id="KW-1185">Reference proteome</keyword>
<evidence type="ECO:0000256" key="2">
    <source>
        <dbReference type="SAM" id="MobiDB-lite"/>
    </source>
</evidence>
<dbReference type="AlphaFoldDB" id="A0A0A2XKI1"/>
<dbReference type="RefSeq" id="WP_039135822.1">
    <property type="nucleotide sequence ID" value="NZ_JPXY01000033.1"/>
</dbReference>
<dbReference type="EMBL" id="JPXY01000033">
    <property type="protein sequence ID" value="KGQ31502.1"/>
    <property type="molecule type" value="Genomic_DNA"/>
</dbReference>
<proteinExistence type="predicted"/>
<evidence type="ECO:0000256" key="3">
    <source>
        <dbReference type="SAM" id="Phobius"/>
    </source>
</evidence>
<feature type="coiled-coil region" evidence="1">
    <location>
        <begin position="166"/>
        <end position="193"/>
    </location>
</feature>
<feature type="compositionally biased region" description="Basic and acidic residues" evidence="2">
    <location>
        <begin position="27"/>
        <end position="84"/>
    </location>
</feature>
<protein>
    <submittedName>
        <fullName evidence="4">HemX protein</fullName>
    </submittedName>
</protein>
<gene>
    <name evidence="4" type="ORF">P375_07605</name>
</gene>
<dbReference type="PANTHER" id="PTHR38043:SF1">
    <property type="entry name" value="PROTEIN HEMX"/>
    <property type="match status" value="1"/>
</dbReference>
<accession>A0A0A2XKI1</accession>
<dbReference type="Proteomes" id="UP000030418">
    <property type="component" value="Unassembled WGS sequence"/>
</dbReference>
<evidence type="ECO:0000313" key="4">
    <source>
        <dbReference type="EMBL" id="KGQ31502.1"/>
    </source>
</evidence>
<feature type="region of interest" description="Disordered" evidence="2">
    <location>
        <begin position="468"/>
        <end position="509"/>
    </location>
</feature>
<comment type="caution">
    <text evidence="4">The sequence shown here is derived from an EMBL/GenBank/DDBJ whole genome shotgun (WGS) entry which is preliminary data.</text>
</comment>
<reference evidence="4 5" key="1">
    <citation type="submission" date="2014-08" db="EMBL/GenBank/DDBJ databases">
        <title>Chaperone-usher fimbriae in a diverse selection of Gallibacterium genomes.</title>
        <authorList>
            <person name="Kudirkiene E."/>
            <person name="Bager R.J."/>
            <person name="Johnson T.J."/>
            <person name="Bojesen A.M."/>
        </authorList>
    </citation>
    <scope>NUCLEOTIDE SEQUENCE [LARGE SCALE GENOMIC DNA]</scope>
    <source>
        <strain evidence="4 5">CCM5976</strain>
    </source>
</reference>
<dbReference type="InterPro" id="IPR007470">
    <property type="entry name" value="HemX"/>
</dbReference>
<feature type="region of interest" description="Disordered" evidence="2">
    <location>
        <begin position="1"/>
        <end position="106"/>
    </location>
</feature>
<dbReference type="Pfam" id="PF04375">
    <property type="entry name" value="HemX"/>
    <property type="match status" value="1"/>
</dbReference>